<evidence type="ECO:0000313" key="2">
    <source>
        <dbReference type="EMBL" id="MBC1617955.1"/>
    </source>
</evidence>
<sequence length="304" mass="36070">MSNTWDKKGKIMRDIGNTIKEIRIMKGIKPTSMKGISRSTLSNIENKKSVPTLENLKLILENFSMTENEFFYRHNNYQLSEHEQLIQEFRQINQSSETEKILQLQEKYKAYLKANPEDTTIQDFMLLLKTYQEIQRKNTFLIENEDSYALYDTLIDRAKRGEWTFLETYIASRIFYCFPLGRAEELINLVQDSLLKYTKMNNERRFHSGFLFNCGHYFFELKQFKRAKDLLISAQNYSKVYQEASTFLGASFVLLQIDYIEKKEARPLLKKQIERLIDGAKILEYSGLAVHLEKDFILLEEKYK</sequence>
<accession>A0A842APE2</accession>
<dbReference type="Proteomes" id="UP000574104">
    <property type="component" value="Unassembled WGS sequence"/>
</dbReference>
<evidence type="ECO:0000259" key="1">
    <source>
        <dbReference type="PROSITE" id="PS50943"/>
    </source>
</evidence>
<dbReference type="SUPFAM" id="SSF47413">
    <property type="entry name" value="lambda repressor-like DNA-binding domains"/>
    <property type="match status" value="1"/>
</dbReference>
<dbReference type="GO" id="GO:0003677">
    <property type="term" value="F:DNA binding"/>
    <property type="evidence" value="ECO:0007669"/>
    <property type="project" value="InterPro"/>
</dbReference>
<dbReference type="SMART" id="SM00530">
    <property type="entry name" value="HTH_XRE"/>
    <property type="match status" value="1"/>
</dbReference>
<reference evidence="2 3" key="1">
    <citation type="submission" date="2020-03" db="EMBL/GenBank/DDBJ databases">
        <title>Soil Listeria distribution.</title>
        <authorList>
            <person name="Liao J."/>
            <person name="Wiedmann M."/>
        </authorList>
    </citation>
    <scope>NUCLEOTIDE SEQUENCE [LARGE SCALE GENOMIC DNA]</scope>
    <source>
        <strain evidence="2 3">FSL L7-1299</strain>
    </source>
</reference>
<dbReference type="InterPro" id="IPR001387">
    <property type="entry name" value="Cro/C1-type_HTH"/>
</dbReference>
<organism evidence="2 3">
    <name type="scientific">Listeria booriae</name>
    <dbReference type="NCBI Taxonomy" id="1552123"/>
    <lineage>
        <taxon>Bacteria</taxon>
        <taxon>Bacillati</taxon>
        <taxon>Bacillota</taxon>
        <taxon>Bacilli</taxon>
        <taxon>Bacillales</taxon>
        <taxon>Listeriaceae</taxon>
        <taxon>Listeria</taxon>
    </lineage>
</organism>
<dbReference type="EMBL" id="JAARSH010000016">
    <property type="protein sequence ID" value="MBC1617955.1"/>
    <property type="molecule type" value="Genomic_DNA"/>
</dbReference>
<feature type="domain" description="HTH cro/C1-type" evidence="1">
    <location>
        <begin position="35"/>
        <end position="70"/>
    </location>
</feature>
<dbReference type="AlphaFoldDB" id="A0A842APE2"/>
<proteinExistence type="predicted"/>
<protein>
    <submittedName>
        <fullName evidence="2">Helix-turn-helix transcriptional regulator</fullName>
    </submittedName>
</protein>
<dbReference type="PROSITE" id="PS50943">
    <property type="entry name" value="HTH_CROC1"/>
    <property type="match status" value="1"/>
</dbReference>
<dbReference type="InterPro" id="IPR010982">
    <property type="entry name" value="Lambda_DNA-bd_dom_sf"/>
</dbReference>
<dbReference type="InterPro" id="IPR053163">
    <property type="entry name" value="HTH-type_regulator_Rgg"/>
</dbReference>
<dbReference type="Pfam" id="PF01381">
    <property type="entry name" value="HTH_3"/>
    <property type="match status" value="1"/>
</dbReference>
<dbReference type="InterPro" id="IPR011990">
    <property type="entry name" value="TPR-like_helical_dom_sf"/>
</dbReference>
<name>A0A842APE2_9LIST</name>
<evidence type="ECO:0000313" key="3">
    <source>
        <dbReference type="Proteomes" id="UP000574104"/>
    </source>
</evidence>
<comment type="caution">
    <text evidence="2">The sequence shown here is derived from an EMBL/GenBank/DDBJ whole genome shotgun (WGS) entry which is preliminary data.</text>
</comment>
<dbReference type="Gene3D" id="1.25.40.10">
    <property type="entry name" value="Tetratricopeptide repeat domain"/>
    <property type="match status" value="1"/>
</dbReference>
<gene>
    <name evidence="2" type="ORF">HB904_17390</name>
</gene>
<dbReference type="CDD" id="cd00093">
    <property type="entry name" value="HTH_XRE"/>
    <property type="match status" value="1"/>
</dbReference>
<dbReference type="PANTHER" id="PTHR37038">
    <property type="entry name" value="TRANSCRIPTIONAL REGULATOR-RELATED"/>
    <property type="match status" value="1"/>
</dbReference>